<organism evidence="2 3">
    <name type="scientific">Caenorhabditis tropicalis</name>
    <dbReference type="NCBI Taxonomy" id="1561998"/>
    <lineage>
        <taxon>Eukaryota</taxon>
        <taxon>Metazoa</taxon>
        <taxon>Ecdysozoa</taxon>
        <taxon>Nematoda</taxon>
        <taxon>Chromadorea</taxon>
        <taxon>Rhabditida</taxon>
        <taxon>Rhabditina</taxon>
        <taxon>Rhabditomorpha</taxon>
        <taxon>Rhabditoidea</taxon>
        <taxon>Rhabditidae</taxon>
        <taxon>Peloderinae</taxon>
        <taxon>Caenorhabditis</taxon>
    </lineage>
</organism>
<feature type="region of interest" description="Disordered" evidence="1">
    <location>
        <begin position="51"/>
        <end position="85"/>
    </location>
</feature>
<keyword evidence="2" id="KW-1185">Reference proteome</keyword>
<sequence length="149" mass="18003">MDYSTAVQINTYITQLYALAMNKREKNRYEDEMCLRREILEMNLVRSLRQHVKRIHKRREPMDSETGKKKKEEEEDEKKEEEEEVLSNYSLFPTVIPSIKHPAVPYIRLGRTAEEKKKIPEEKVHQMENQIKEDVKKDERKGFYISRFL</sequence>
<protein>
    <submittedName>
        <fullName evidence="3">Uncharacterized protein</fullName>
    </submittedName>
</protein>
<reference evidence="3" key="1">
    <citation type="submission" date="2016-11" db="UniProtKB">
        <authorList>
            <consortium name="WormBaseParasite"/>
        </authorList>
    </citation>
    <scope>IDENTIFICATION</scope>
</reference>
<evidence type="ECO:0000313" key="2">
    <source>
        <dbReference type="Proteomes" id="UP000095282"/>
    </source>
</evidence>
<feature type="compositionally biased region" description="Basic and acidic residues" evidence="1">
    <location>
        <begin position="60"/>
        <end position="72"/>
    </location>
</feature>
<feature type="compositionally biased region" description="Acidic residues" evidence="1">
    <location>
        <begin position="73"/>
        <end position="85"/>
    </location>
</feature>
<proteinExistence type="predicted"/>
<accession>A0A1I7UFP4</accession>
<dbReference type="WBParaSite" id="Csp11.Scaffold629.g8853.t1">
    <property type="protein sequence ID" value="Csp11.Scaffold629.g8853.t1"/>
    <property type="gene ID" value="Csp11.Scaffold629.g8853"/>
</dbReference>
<name>A0A1I7UFP4_9PELO</name>
<dbReference type="AlphaFoldDB" id="A0A1I7UFP4"/>
<evidence type="ECO:0000256" key="1">
    <source>
        <dbReference type="SAM" id="MobiDB-lite"/>
    </source>
</evidence>
<evidence type="ECO:0000313" key="3">
    <source>
        <dbReference type="WBParaSite" id="Csp11.Scaffold629.g8853.t1"/>
    </source>
</evidence>
<dbReference type="Proteomes" id="UP000095282">
    <property type="component" value="Unplaced"/>
</dbReference>